<gene>
    <name evidence="15" type="ORF">JOC49_000755</name>
</gene>
<keyword evidence="4" id="KW-0227">DNA damage</keyword>
<dbReference type="InterPro" id="IPR014013">
    <property type="entry name" value="Helic_SF1/SF2_ATP-bd_DinG/Rad3"/>
</dbReference>
<evidence type="ECO:0000259" key="14">
    <source>
        <dbReference type="PROSITE" id="PS51193"/>
    </source>
</evidence>
<evidence type="ECO:0000256" key="13">
    <source>
        <dbReference type="ARBA" id="ARBA00038058"/>
    </source>
</evidence>
<keyword evidence="9" id="KW-0411">Iron-sulfur</keyword>
<dbReference type="RefSeq" id="WP_204662517.1">
    <property type="nucleotide sequence ID" value="NZ_JAFBDT010000004.1"/>
</dbReference>
<evidence type="ECO:0000256" key="10">
    <source>
        <dbReference type="ARBA" id="ARBA00023125"/>
    </source>
</evidence>
<evidence type="ECO:0000256" key="4">
    <source>
        <dbReference type="ARBA" id="ARBA00022763"/>
    </source>
</evidence>
<keyword evidence="2" id="KW-0479">Metal-binding</keyword>
<evidence type="ECO:0000256" key="6">
    <source>
        <dbReference type="ARBA" id="ARBA00022806"/>
    </source>
</evidence>
<dbReference type="InterPro" id="IPR006554">
    <property type="entry name" value="Helicase-like_DEXD_c2"/>
</dbReference>
<evidence type="ECO:0000256" key="3">
    <source>
        <dbReference type="ARBA" id="ARBA00022741"/>
    </source>
</evidence>
<dbReference type="InterPro" id="IPR042493">
    <property type="entry name" value="XPD_DNA_FeS"/>
</dbReference>
<dbReference type="PANTHER" id="PTHR11472:SF34">
    <property type="entry name" value="REGULATOR OF TELOMERE ELONGATION HELICASE 1"/>
    <property type="match status" value="1"/>
</dbReference>
<keyword evidence="10" id="KW-0238">DNA-binding</keyword>
<evidence type="ECO:0000313" key="16">
    <source>
        <dbReference type="Proteomes" id="UP000767854"/>
    </source>
</evidence>
<dbReference type="Pfam" id="PF06733">
    <property type="entry name" value="DEAD_2"/>
    <property type="match status" value="1"/>
</dbReference>
<evidence type="ECO:0000256" key="5">
    <source>
        <dbReference type="ARBA" id="ARBA00022801"/>
    </source>
</evidence>
<dbReference type="SMART" id="SM00491">
    <property type="entry name" value="HELICc2"/>
    <property type="match status" value="1"/>
</dbReference>
<dbReference type="InterPro" id="IPR011604">
    <property type="entry name" value="PDDEXK-like_dom_sf"/>
</dbReference>
<keyword evidence="1" id="KW-0004">4Fe-4S</keyword>
<dbReference type="EMBL" id="JAFBDT010000004">
    <property type="protein sequence ID" value="MBM7561235.1"/>
    <property type="molecule type" value="Genomic_DNA"/>
</dbReference>
<name>A0ABS2MPB3_9FIRM</name>
<comment type="similarity">
    <text evidence="13">Belongs to the helicase family. DinG subfamily.</text>
</comment>
<accession>A0ABS2MPB3</accession>
<evidence type="ECO:0000256" key="12">
    <source>
        <dbReference type="ARBA" id="ARBA00023235"/>
    </source>
</evidence>
<keyword evidence="5" id="KW-0378">Hydrolase</keyword>
<keyword evidence="7" id="KW-0067">ATP-binding</keyword>
<dbReference type="GO" id="GO:0004386">
    <property type="term" value="F:helicase activity"/>
    <property type="evidence" value="ECO:0007669"/>
    <property type="project" value="UniProtKB-KW"/>
</dbReference>
<keyword evidence="16" id="KW-1185">Reference proteome</keyword>
<protein>
    <submittedName>
        <fullName evidence="15">Rad3-related DNA helicase</fullName>
    </submittedName>
</protein>
<dbReference type="InterPro" id="IPR045028">
    <property type="entry name" value="DinG/Rad3-like"/>
</dbReference>
<evidence type="ECO:0000256" key="11">
    <source>
        <dbReference type="ARBA" id="ARBA00023204"/>
    </source>
</evidence>
<dbReference type="PANTHER" id="PTHR11472">
    <property type="entry name" value="DNA REPAIR DEAD HELICASE RAD3/XP-D SUBFAMILY MEMBER"/>
    <property type="match status" value="1"/>
</dbReference>
<dbReference type="Gene3D" id="3.90.320.10">
    <property type="match status" value="1"/>
</dbReference>
<dbReference type="InterPro" id="IPR006555">
    <property type="entry name" value="ATP-dep_Helicase_C"/>
</dbReference>
<keyword evidence="3" id="KW-0547">Nucleotide-binding</keyword>
<sequence>MGYEGKISVRGLVEFVYQSGDLDTRFTGKSRMTDGIKVHQKIQKSQGDAYEAEVPLSKRVCIDLDREIYLTVSGRADGVLSTPDLQIIDEIKGTSVFLDKIDADTYPVHWAQAKMYGAIYSELHGLDEMGIQLTYADFDSGAVKRIKQVFQATELMNFLHHTINLYKKWLIFKMDWRIKRNSSIENLDFPFGAYRKGQRELAVSVYNTIKNGEILFAQAPTGIGKTMSTLFPALKTMPADFTEKIFYLSAKTIAKTVAEEATIRVRSSSESVFLKQVTLTAKDKICINDDVICNPDKCPYAKGHFDRTLDALWDAVSHEDVYKRTSIEFYARKHQVCPYEFSLDLALFSDVIICDYNYAFDPRVYLRRFFDMPTENFVFLVDEAHNMVDRARNMYSAELSREKINFVKKELTDRDKKLKNALEAVNRALLKVRKNCDETGEWVSETGDDTLDPIVRKRALVIEKWLTENQNVSYYESVLDLYFDFLGFLRISDLYSAGYLTYIKNGHLPQMVYKLFCIHPAENLKRFISNARAVVFFSATLSPMSYYKKMLLGDSNAKALDLPSPFDEANRVMLFSKDISVKYKDRDESIENVARYLFQMVSTKRGNYMVFFPSYHYMEKAYTLFVKTYQGDWNILRQERDMTDEGKEAFLSEFDFEENKKPVIGFVVMGGHFSEGIDLKGQSLIGVMVVGVGLPMISFENELIKRYFDTSGGNGFEFAYQFPGINKVMQSSGRVIRSQSDRGVILLVDQRYTSGYYRRLLPKDWGKTFTSLLTFQDQLNSFWNGGPI</sequence>
<feature type="domain" description="Helicase ATP-binding" evidence="14">
    <location>
        <begin position="184"/>
        <end position="434"/>
    </location>
</feature>
<evidence type="ECO:0000313" key="15">
    <source>
        <dbReference type="EMBL" id="MBM7561235.1"/>
    </source>
</evidence>
<dbReference type="Gene3D" id="3.40.50.300">
    <property type="entry name" value="P-loop containing nucleotide triphosphate hydrolases"/>
    <property type="match status" value="2"/>
</dbReference>
<dbReference type="Gene3D" id="1.10.275.40">
    <property type="match status" value="1"/>
</dbReference>
<proteinExistence type="inferred from homology"/>
<reference evidence="15 16" key="1">
    <citation type="submission" date="2021-01" db="EMBL/GenBank/DDBJ databases">
        <title>Genomic Encyclopedia of Type Strains, Phase IV (KMG-IV): sequencing the most valuable type-strain genomes for metagenomic binning, comparative biology and taxonomic classification.</title>
        <authorList>
            <person name="Goeker M."/>
        </authorList>
    </citation>
    <scope>NUCLEOTIDE SEQUENCE [LARGE SCALE GENOMIC DNA]</scope>
    <source>
        <strain evidence="15 16">DSM 24436</strain>
    </source>
</reference>
<evidence type="ECO:0000256" key="2">
    <source>
        <dbReference type="ARBA" id="ARBA00022723"/>
    </source>
</evidence>
<evidence type="ECO:0000256" key="9">
    <source>
        <dbReference type="ARBA" id="ARBA00023014"/>
    </source>
</evidence>
<dbReference type="Gene3D" id="1.10.30.20">
    <property type="entry name" value="Bacterial XPD DNA helicase, FeS cluster domain"/>
    <property type="match status" value="1"/>
</dbReference>
<dbReference type="InterPro" id="IPR027417">
    <property type="entry name" value="P-loop_NTPase"/>
</dbReference>
<dbReference type="Proteomes" id="UP000767854">
    <property type="component" value="Unassembled WGS sequence"/>
</dbReference>
<keyword evidence="6 15" id="KW-0347">Helicase</keyword>
<evidence type="ECO:0000256" key="1">
    <source>
        <dbReference type="ARBA" id="ARBA00022485"/>
    </source>
</evidence>
<dbReference type="SUPFAM" id="SSF52540">
    <property type="entry name" value="P-loop containing nucleoside triphosphate hydrolases"/>
    <property type="match status" value="2"/>
</dbReference>
<keyword evidence="11" id="KW-0234">DNA repair</keyword>
<comment type="caution">
    <text evidence="15">The sequence shown here is derived from an EMBL/GenBank/DDBJ whole genome shotgun (WGS) entry which is preliminary data.</text>
</comment>
<evidence type="ECO:0000256" key="8">
    <source>
        <dbReference type="ARBA" id="ARBA00023004"/>
    </source>
</evidence>
<dbReference type="InterPro" id="IPR010614">
    <property type="entry name" value="RAD3-like_helicase_DEAD"/>
</dbReference>
<keyword evidence="12" id="KW-0413">Isomerase</keyword>
<evidence type="ECO:0000256" key="7">
    <source>
        <dbReference type="ARBA" id="ARBA00022840"/>
    </source>
</evidence>
<dbReference type="SMART" id="SM00488">
    <property type="entry name" value="DEXDc2"/>
    <property type="match status" value="1"/>
</dbReference>
<organism evidence="15 16">
    <name type="scientific">Fusibacter tunisiensis</name>
    <dbReference type="NCBI Taxonomy" id="1008308"/>
    <lineage>
        <taxon>Bacteria</taxon>
        <taxon>Bacillati</taxon>
        <taxon>Bacillota</taxon>
        <taxon>Clostridia</taxon>
        <taxon>Eubacteriales</taxon>
        <taxon>Eubacteriales Family XII. Incertae Sedis</taxon>
        <taxon>Fusibacter</taxon>
    </lineage>
</organism>
<dbReference type="Pfam" id="PF13307">
    <property type="entry name" value="Helicase_C_2"/>
    <property type="match status" value="1"/>
</dbReference>
<keyword evidence="8" id="KW-0408">Iron</keyword>
<dbReference type="PROSITE" id="PS51193">
    <property type="entry name" value="HELICASE_ATP_BIND_2"/>
    <property type="match status" value="1"/>
</dbReference>